<feature type="compositionally biased region" description="Low complexity" evidence="2">
    <location>
        <begin position="404"/>
        <end position="417"/>
    </location>
</feature>
<keyword evidence="4" id="KW-1185">Reference proteome</keyword>
<reference evidence="3 4" key="1">
    <citation type="journal article" date="2015" name="Genome Biol. Evol.">
        <title>Comparative Genomics of a Bacterivorous Green Alga Reveals Evolutionary Causalities and Consequences of Phago-Mixotrophic Mode of Nutrition.</title>
        <authorList>
            <person name="Burns J.A."/>
            <person name="Paasch A."/>
            <person name="Narechania A."/>
            <person name="Kim E."/>
        </authorList>
    </citation>
    <scope>NUCLEOTIDE SEQUENCE [LARGE SCALE GENOMIC DNA]</scope>
    <source>
        <strain evidence="3 4">PLY_AMNH</strain>
    </source>
</reference>
<feature type="compositionally biased region" description="Pro residues" evidence="2">
    <location>
        <begin position="325"/>
        <end position="387"/>
    </location>
</feature>
<feature type="coiled-coil region" evidence="1">
    <location>
        <begin position="668"/>
        <end position="695"/>
    </location>
</feature>
<evidence type="ECO:0000256" key="1">
    <source>
        <dbReference type="SAM" id="Coils"/>
    </source>
</evidence>
<evidence type="ECO:0000313" key="3">
    <source>
        <dbReference type="EMBL" id="KAK3240103.1"/>
    </source>
</evidence>
<dbReference type="Proteomes" id="UP001190700">
    <property type="component" value="Unassembled WGS sequence"/>
</dbReference>
<feature type="region of interest" description="Disordered" evidence="2">
    <location>
        <begin position="318"/>
        <end position="481"/>
    </location>
</feature>
<evidence type="ECO:0000256" key="2">
    <source>
        <dbReference type="SAM" id="MobiDB-lite"/>
    </source>
</evidence>
<feature type="compositionally biased region" description="Basic and acidic residues" evidence="2">
    <location>
        <begin position="787"/>
        <end position="815"/>
    </location>
</feature>
<feature type="compositionally biased region" description="Gly residues" evidence="2">
    <location>
        <begin position="915"/>
        <end position="925"/>
    </location>
</feature>
<evidence type="ECO:0000313" key="4">
    <source>
        <dbReference type="Proteomes" id="UP001190700"/>
    </source>
</evidence>
<feature type="coiled-coil region" evidence="1">
    <location>
        <begin position="167"/>
        <end position="281"/>
    </location>
</feature>
<feature type="region of interest" description="Disordered" evidence="2">
    <location>
        <begin position="786"/>
        <end position="815"/>
    </location>
</feature>
<feature type="compositionally biased region" description="Basic and acidic residues" evidence="2">
    <location>
        <begin position="1007"/>
        <end position="1027"/>
    </location>
</feature>
<feature type="compositionally biased region" description="Low complexity" evidence="2">
    <location>
        <begin position="1028"/>
        <end position="1038"/>
    </location>
</feature>
<feature type="region of interest" description="Disordered" evidence="2">
    <location>
        <begin position="944"/>
        <end position="1049"/>
    </location>
</feature>
<sequence length="1550" mass="168947">MASPTGSLKENDTDIYFTNCLQQVKILVRESAKTYSKAAEGDIHKKVSELECFLPPDWTAVQSIVKESISTLAENFVSTLDQSERMFRDASKAISLRNDSLRELLQGERVTMAKKLDHLRRAGEEEVRNTEQQVNATWQRTWDLQIKAYKDHDAELTADHAQMALKLAVAEATLKVTEKERMDAEQRLDYLKAQMSAERQAALKEMNQLESSLTIQIETLQEQLVREKERMAAQMKEERVSIQQGMLRDRVLSEKELQRQVEEERAKSAELQSNLKKLMQNTNDQNRIDVVKDSSSSVNRACGVLDGEAQLGNREKLNADATHNKPPPPQKHPSPQPAPSPHPVPQNKPPRPQKHPSPQPAPSPHPASAPQITPSPQPTPPPQPMPPLQMEKSLQPAPSQHPKLASPSAPSLQQPSPNSDLSPEPALLQQSKLSSQPQPQPSRQPEPSPQPEPSSEPEPYKPESLPPALHEPPTEMQFSPVAGHSSQFLPRAAEIKWLAVDTASADHQHMQRTGFLEDMGEVAPTPMLPSAAFQATGQDIVGASLDQSSPKPAQPTAKCRNCESSESTRSLQMQALEEENHELRTRVMASAHLQSELRALQDELAYLTSAGLQEGYSDECSMEKAESLVRHRSPHLEMLSHAVSAALHQVEANSQQLGRKLSDEKAMRHSLLQRCRSYQSQMELLKAEKGALELEAMGRLQAERKAEQRLGHSQQNSMGVAAFSSRGAATRSMASTDPRRLQQEIARMAQGRRRLLKAFIRQLEELYAERDALRLQHGLQLMLDDACSSREGEPSPRSSEASERELGQEQKARHAECPMTAGEAAEAVLAAPKAAEQELWGRVGDGMKQLLDVLEEDVGDEERRTCQACPAPPCAVPALLGPLSLGALASSWRSESQLQQAAREDPREWMRAGSQGAGEGLRGSGGCVEQEEVVMQILATRLARAQRTSTGAQTEAPWTGGRGRTKADGRRPLSGHTHGASPIVQTTLRPFNAMVVRPHTARPASRTSRESHGQGREPGHGTARDRQPSAAPHQPSSSFDRPSCSTEAGPCLEDVATQTDLLPGRSLPSWSIQHAHSQSLSRTGALSPELSRMCNVRQQSILDAALASGPPGGADTGRPSSRWKPGASGPHSLVGEVAADICPPNEPGLDGETALDTDLNLPWDVRDSPSQRDASPVWEREAGGSQRHTLPKATSELHVAPSASPTLAPQASMPNLAGSRPAPASRGAHSSRHRQPSLHASSVITSHSARASHRPRQNPNRQHSAKALQVTREMQYRTNSAMSKSAPSNDLSSMSEFTFTNLGMMKISEAPKRDPEPSREPGSLRHPRQVRPDEEEEPLLSALPKPSRSPPEAQGLRSIRAEVPPVHHQAVQDHLLSLYWRTTRSSTDRLVSARIAPHPASGHHGDPAADSKRPDASGWAVQAGVAEEGGGPGGSHGTTYFGSIPEGISIVKADAKNTDHCEVVFTVVERDFPELSVVYQVEGGDAARGPLGAYLVVKRSRAHRRLGVPVAEAEAFKARLIRLVEEVCAMLLGNGKLGHAAGVEGRTGFC</sequence>
<feature type="region of interest" description="Disordered" evidence="2">
    <location>
        <begin position="1396"/>
        <end position="1418"/>
    </location>
</feature>
<feature type="region of interest" description="Disordered" evidence="2">
    <location>
        <begin position="1308"/>
        <end position="1356"/>
    </location>
</feature>
<dbReference type="EMBL" id="LGRX02033742">
    <property type="protein sequence ID" value="KAK3240103.1"/>
    <property type="molecule type" value="Genomic_DNA"/>
</dbReference>
<keyword evidence="1" id="KW-0175">Coiled coil</keyword>
<proteinExistence type="predicted"/>
<feature type="region of interest" description="Disordered" evidence="2">
    <location>
        <begin position="901"/>
        <end position="925"/>
    </location>
</feature>
<feature type="compositionally biased region" description="Basic and acidic residues" evidence="2">
    <location>
        <begin position="1309"/>
        <end position="1323"/>
    </location>
</feature>
<gene>
    <name evidence="3" type="ORF">CYMTET_50031</name>
</gene>
<accession>A0AAE0BP03</accession>
<comment type="caution">
    <text evidence="3">The sequence shown here is derived from an EMBL/GenBank/DDBJ whole genome shotgun (WGS) entry which is preliminary data.</text>
</comment>
<feature type="region of interest" description="Disordered" evidence="2">
    <location>
        <begin position="1105"/>
        <end position="1266"/>
    </location>
</feature>
<organism evidence="3 4">
    <name type="scientific">Cymbomonas tetramitiformis</name>
    <dbReference type="NCBI Taxonomy" id="36881"/>
    <lineage>
        <taxon>Eukaryota</taxon>
        <taxon>Viridiplantae</taxon>
        <taxon>Chlorophyta</taxon>
        <taxon>Pyramimonadophyceae</taxon>
        <taxon>Pyramimonadales</taxon>
        <taxon>Pyramimonadaceae</taxon>
        <taxon>Cymbomonas</taxon>
    </lineage>
</organism>
<protein>
    <submittedName>
        <fullName evidence="3">Uncharacterized protein</fullName>
    </submittedName>
</protein>
<feature type="compositionally biased region" description="Polar residues" evidence="2">
    <location>
        <begin position="1238"/>
        <end position="1249"/>
    </location>
</feature>
<feature type="compositionally biased region" description="Low complexity" evidence="2">
    <location>
        <begin position="427"/>
        <end position="437"/>
    </location>
</feature>
<feature type="compositionally biased region" description="Polar residues" evidence="2">
    <location>
        <begin position="1203"/>
        <end position="1213"/>
    </location>
</feature>
<feature type="compositionally biased region" description="Pro residues" evidence="2">
    <location>
        <begin position="438"/>
        <end position="456"/>
    </location>
</feature>
<name>A0AAE0BP03_9CHLO</name>
<feature type="compositionally biased region" description="Basic and acidic residues" evidence="2">
    <location>
        <begin position="1403"/>
        <end position="1415"/>
    </location>
</feature>